<evidence type="ECO:0000313" key="4">
    <source>
        <dbReference type="EMBL" id="RKR87807.1"/>
    </source>
</evidence>
<protein>
    <submittedName>
        <fullName evidence="4">Anti-sigma regulatory factor (Ser/Thr protein kinase)</fullName>
    </submittedName>
</protein>
<evidence type="ECO:0000256" key="1">
    <source>
        <dbReference type="ARBA" id="ARBA00022527"/>
    </source>
</evidence>
<keyword evidence="1" id="KW-0723">Serine/threonine-protein kinase</keyword>
<dbReference type="InterPro" id="IPR036890">
    <property type="entry name" value="HATPase_C_sf"/>
</dbReference>
<evidence type="ECO:0000256" key="2">
    <source>
        <dbReference type="SAM" id="MobiDB-lite"/>
    </source>
</evidence>
<keyword evidence="1" id="KW-0808">Transferase</keyword>
<accession>A0A495JFW8</accession>
<feature type="region of interest" description="Disordered" evidence="2">
    <location>
        <begin position="1"/>
        <end position="22"/>
    </location>
</feature>
<dbReference type="InterPro" id="IPR003594">
    <property type="entry name" value="HATPase_dom"/>
</dbReference>
<feature type="domain" description="Histidine kinase/HSP90-like ATPase" evidence="3">
    <location>
        <begin position="34"/>
        <end position="142"/>
    </location>
</feature>
<evidence type="ECO:0000259" key="3">
    <source>
        <dbReference type="Pfam" id="PF13581"/>
    </source>
</evidence>
<proteinExistence type="predicted"/>
<keyword evidence="5" id="KW-1185">Reference proteome</keyword>
<keyword evidence="1" id="KW-0418">Kinase</keyword>
<dbReference type="Gene3D" id="3.30.565.10">
    <property type="entry name" value="Histidine kinase-like ATPase, C-terminal domain"/>
    <property type="match status" value="1"/>
</dbReference>
<dbReference type="CDD" id="cd16936">
    <property type="entry name" value="HATPase_RsbW-like"/>
    <property type="match status" value="1"/>
</dbReference>
<gene>
    <name evidence="4" type="ORF">BDK92_2106</name>
</gene>
<dbReference type="Proteomes" id="UP000277671">
    <property type="component" value="Unassembled WGS sequence"/>
</dbReference>
<dbReference type="InterPro" id="IPR050267">
    <property type="entry name" value="Anti-sigma-factor_SerPK"/>
</dbReference>
<comment type="caution">
    <text evidence="4">The sequence shown here is derived from an EMBL/GenBank/DDBJ whole genome shotgun (WGS) entry which is preliminary data.</text>
</comment>
<dbReference type="RefSeq" id="WP_121156528.1">
    <property type="nucleotide sequence ID" value="NZ_RBKT01000001.1"/>
</dbReference>
<dbReference type="Pfam" id="PF13581">
    <property type="entry name" value="HATPase_c_2"/>
    <property type="match status" value="1"/>
</dbReference>
<dbReference type="EMBL" id="RBKT01000001">
    <property type="protein sequence ID" value="RKR87807.1"/>
    <property type="molecule type" value="Genomic_DNA"/>
</dbReference>
<dbReference type="SUPFAM" id="SSF55874">
    <property type="entry name" value="ATPase domain of HSP90 chaperone/DNA topoisomerase II/histidine kinase"/>
    <property type="match status" value="1"/>
</dbReference>
<dbReference type="GO" id="GO:0004674">
    <property type="term" value="F:protein serine/threonine kinase activity"/>
    <property type="evidence" value="ECO:0007669"/>
    <property type="project" value="UniProtKB-KW"/>
</dbReference>
<sequence length="146" mass="15164">MSTSDPRVAASAQGENPEPEEVTLDHAFDGDGLYGMRATISAHADLLGIDNEQLQQLLIVAGELASNAVRHGGGRGRLRLWRDGARLCCQVSDAGTGISEPASGTTQPAATQIGGRGLWIVRNLSAELFIRNDAPGTTVTAVISAG</sequence>
<name>A0A495JFW8_9ACTN</name>
<dbReference type="PANTHER" id="PTHR35526">
    <property type="entry name" value="ANTI-SIGMA-F FACTOR RSBW-RELATED"/>
    <property type="match status" value="1"/>
</dbReference>
<dbReference type="OrthoDB" id="4350801at2"/>
<dbReference type="AlphaFoldDB" id="A0A495JFW8"/>
<evidence type="ECO:0000313" key="5">
    <source>
        <dbReference type="Proteomes" id="UP000277671"/>
    </source>
</evidence>
<reference evidence="4 5" key="1">
    <citation type="submission" date="2018-10" db="EMBL/GenBank/DDBJ databases">
        <title>Sequencing the genomes of 1000 actinobacteria strains.</title>
        <authorList>
            <person name="Klenk H.-P."/>
        </authorList>
    </citation>
    <scope>NUCLEOTIDE SEQUENCE [LARGE SCALE GENOMIC DNA]</scope>
    <source>
        <strain evidence="4 5">DSM 45175</strain>
    </source>
</reference>
<dbReference type="PANTHER" id="PTHR35526:SF3">
    <property type="entry name" value="ANTI-SIGMA-F FACTOR RSBW"/>
    <property type="match status" value="1"/>
</dbReference>
<organism evidence="4 5">
    <name type="scientific">Micromonospora pisi</name>
    <dbReference type="NCBI Taxonomy" id="589240"/>
    <lineage>
        <taxon>Bacteria</taxon>
        <taxon>Bacillati</taxon>
        <taxon>Actinomycetota</taxon>
        <taxon>Actinomycetes</taxon>
        <taxon>Micromonosporales</taxon>
        <taxon>Micromonosporaceae</taxon>
        <taxon>Micromonospora</taxon>
    </lineage>
</organism>